<dbReference type="InterPro" id="IPR004821">
    <property type="entry name" value="Cyt_trans-like"/>
</dbReference>
<dbReference type="NCBIfam" id="TIGR00125">
    <property type="entry name" value="cyt_tran_rel"/>
    <property type="match status" value="1"/>
</dbReference>
<dbReference type="HAMAP" id="MF_00590">
    <property type="entry name" value="Dephospho_CoA_kinase_GTP_dep"/>
    <property type="match status" value="1"/>
</dbReference>
<accession>A0A0G0PJY5</accession>
<evidence type="ECO:0000256" key="1">
    <source>
        <dbReference type="ARBA" id="ARBA00022741"/>
    </source>
</evidence>
<keyword evidence="2" id="KW-0342">GTP-binding</keyword>
<dbReference type="AlphaFoldDB" id="A0A0G0PJY5"/>
<comment type="caution">
    <text evidence="4">The sequence shown here is derived from an EMBL/GenBank/DDBJ whole genome shotgun (WGS) entry which is preliminary data.</text>
</comment>
<name>A0A0G0PJY5_9BACT</name>
<evidence type="ECO:0000313" key="4">
    <source>
        <dbReference type="EMBL" id="KKQ89591.1"/>
    </source>
</evidence>
<dbReference type="GO" id="GO:0016301">
    <property type="term" value="F:kinase activity"/>
    <property type="evidence" value="ECO:0007669"/>
    <property type="project" value="InterPro"/>
</dbReference>
<keyword evidence="1" id="KW-0547">Nucleotide-binding</keyword>
<dbReference type="PANTHER" id="PTHR40732:SF1">
    <property type="entry name" value="GTP-DEPENDENT DEPHOSPHO-COA KINASE"/>
    <property type="match status" value="1"/>
</dbReference>
<dbReference type="NCBIfam" id="NF001985">
    <property type="entry name" value="PRK00777.1"/>
    <property type="match status" value="1"/>
</dbReference>
<protein>
    <recommendedName>
        <fullName evidence="3">Cytidyltransferase-like domain-containing protein</fullName>
    </recommendedName>
</protein>
<evidence type="ECO:0000256" key="2">
    <source>
        <dbReference type="ARBA" id="ARBA00023134"/>
    </source>
</evidence>
<dbReference type="SUPFAM" id="SSF52374">
    <property type="entry name" value="Nucleotidylyl transferase"/>
    <property type="match status" value="1"/>
</dbReference>
<evidence type="ECO:0000259" key="3">
    <source>
        <dbReference type="Pfam" id="PF01467"/>
    </source>
</evidence>
<dbReference type="InterPro" id="IPR007164">
    <property type="entry name" value="GTP-dep_dephospho-CoA_kin"/>
</dbReference>
<gene>
    <name evidence="4" type="ORF">UT12_C0011G0047</name>
</gene>
<sequence>MTYQYQHIACGGTFDLLHKGHKAFLIRAFELSRQVSIGLTTDQFCQKITKTIYQNQAQRKSVLIRFLKENGNFKRAEIIDLSDIFGTTLKDQTIEALLVSDETKNGAEKINRMRSTLGLKKLKVILFSQVLARDGKKLSSGRIRDGQIDRNGNNYYSLILKIADKRIRQDIRTNLKKPLGPQVTISKKNSRRDLPLVAVGDLTVATFLKMGIWPNISIIDFNVSRERKYANLSDLGFNSNNPDVIVKNPAGYISKKLISEIHKAVQGNKKTIIQVLGEEDLATIPAILLSPLGTHVYYGQPNKGTIEVAVTEKIKDDICKLFRLR</sequence>
<proteinExistence type="inferred from homology"/>
<dbReference type="GO" id="GO:0015937">
    <property type="term" value="P:coenzyme A biosynthetic process"/>
    <property type="evidence" value="ECO:0007669"/>
    <property type="project" value="InterPro"/>
</dbReference>
<dbReference type="Pfam" id="PF04019">
    <property type="entry name" value="DUF359"/>
    <property type="match status" value="1"/>
</dbReference>
<evidence type="ECO:0000313" key="5">
    <source>
        <dbReference type="Proteomes" id="UP000034893"/>
    </source>
</evidence>
<feature type="domain" description="Cytidyltransferase-like" evidence="3">
    <location>
        <begin position="10"/>
        <end position="145"/>
    </location>
</feature>
<dbReference type="Proteomes" id="UP000034893">
    <property type="component" value="Unassembled WGS sequence"/>
</dbReference>
<reference evidence="4 5" key="1">
    <citation type="journal article" date="2015" name="Nature">
        <title>rRNA introns, odd ribosomes, and small enigmatic genomes across a large radiation of phyla.</title>
        <authorList>
            <person name="Brown C.T."/>
            <person name="Hug L.A."/>
            <person name="Thomas B.C."/>
            <person name="Sharon I."/>
            <person name="Castelle C.J."/>
            <person name="Singh A."/>
            <person name="Wilkins M.J."/>
            <person name="Williams K.H."/>
            <person name="Banfield J.F."/>
        </authorList>
    </citation>
    <scope>NUCLEOTIDE SEQUENCE [LARGE SCALE GENOMIC DNA]</scope>
</reference>
<dbReference type="EMBL" id="LBVP01000011">
    <property type="protein sequence ID" value="KKQ89591.1"/>
    <property type="molecule type" value="Genomic_DNA"/>
</dbReference>
<dbReference type="Gene3D" id="3.40.50.620">
    <property type="entry name" value="HUPs"/>
    <property type="match status" value="1"/>
</dbReference>
<dbReference type="GO" id="GO:0005525">
    <property type="term" value="F:GTP binding"/>
    <property type="evidence" value="ECO:0007669"/>
    <property type="project" value="UniProtKB-KW"/>
</dbReference>
<dbReference type="InterPro" id="IPR014729">
    <property type="entry name" value="Rossmann-like_a/b/a_fold"/>
</dbReference>
<organism evidence="4 5">
    <name type="scientific">Candidatus Curtissbacteria bacterium GW2011_GWC2_38_9</name>
    <dbReference type="NCBI Taxonomy" id="1618414"/>
    <lineage>
        <taxon>Bacteria</taxon>
        <taxon>Candidatus Curtissiibacteriota</taxon>
    </lineage>
</organism>
<dbReference type="PANTHER" id="PTHR40732">
    <property type="entry name" value="UPF0218 PROTEIN TK1697"/>
    <property type="match status" value="1"/>
</dbReference>
<dbReference type="Pfam" id="PF01467">
    <property type="entry name" value="CTP_transf_like"/>
    <property type="match status" value="1"/>
</dbReference>